<evidence type="ECO:0000259" key="6">
    <source>
        <dbReference type="PROSITE" id="PS51384"/>
    </source>
</evidence>
<dbReference type="InterPro" id="IPR039261">
    <property type="entry name" value="FNR_nucleotide-bd"/>
</dbReference>
<dbReference type="InterPro" id="IPR001433">
    <property type="entry name" value="OxRdtase_FAD/NAD-bd"/>
</dbReference>
<dbReference type="SUPFAM" id="SSF54292">
    <property type="entry name" value="2Fe-2S ferredoxin-like"/>
    <property type="match status" value="1"/>
</dbReference>
<dbReference type="Gene3D" id="3.10.20.30">
    <property type="match status" value="1"/>
</dbReference>
<dbReference type="Pfam" id="PF00970">
    <property type="entry name" value="FAD_binding_6"/>
    <property type="match status" value="1"/>
</dbReference>
<gene>
    <name evidence="7" type="ORF">SAMN05216578_101306</name>
</gene>
<dbReference type="EMBL" id="FOYD01000001">
    <property type="protein sequence ID" value="SFQ59612.1"/>
    <property type="molecule type" value="Genomic_DNA"/>
</dbReference>
<dbReference type="InterPro" id="IPR017927">
    <property type="entry name" value="FAD-bd_FR_type"/>
</dbReference>
<sequence length="353" mass="38622">MSYTVTIEPTGEQIEVDDGQTILQAALRQGVWLPFACGHGTCATCKVQVLDGDVDIGEASPFALMDVERDEGKVLACCATVQSDVTIEADIDVDEDFEGYPVEDYQATVSELVELSPTILGVRLTLDRPMTFQAGQYINLELPGIEGSRAFSLANPPSRPDEVELHVRLVEGGAATTYIHQQLKVGDSLKLSGPYGMFFVRGSQPGDLIFIAGGSGLSSPQSMILDLLAQGDTRQITLFQGARNRAELYNRELFERLAAEHANFTYVPALSQAAEDSDWHGFRGYVHDAAKAHFDGRFAGHKAYLCGPPPMIDAAITVLMQGRLFERDIFMERFYTAADGTGEIQRSALFKRI</sequence>
<name>A0A1I5ZT53_9GAMM</name>
<dbReference type="Proteomes" id="UP000242815">
    <property type="component" value="Unassembled WGS sequence"/>
</dbReference>
<dbReference type="GO" id="GO:0016491">
    <property type="term" value="F:oxidoreductase activity"/>
    <property type="evidence" value="ECO:0007669"/>
    <property type="project" value="InterPro"/>
</dbReference>
<evidence type="ECO:0000256" key="4">
    <source>
        <dbReference type="ARBA" id="ARBA00023004"/>
    </source>
</evidence>
<evidence type="ECO:0000256" key="1">
    <source>
        <dbReference type="ARBA" id="ARBA00022448"/>
    </source>
</evidence>
<keyword evidence="4" id="KW-0408">Iron</keyword>
<feature type="domain" description="FAD-binding FR-type" evidence="6">
    <location>
        <begin position="102"/>
        <end position="201"/>
    </location>
</feature>
<evidence type="ECO:0000313" key="8">
    <source>
        <dbReference type="Proteomes" id="UP000242815"/>
    </source>
</evidence>
<dbReference type="InterPro" id="IPR008333">
    <property type="entry name" value="Cbr1-like_FAD-bd_dom"/>
</dbReference>
<dbReference type="PANTHER" id="PTHR43644:SF1">
    <property type="entry name" value="NAD(P)H-FLAVIN REDUCTASE"/>
    <property type="match status" value="1"/>
</dbReference>
<evidence type="ECO:0000256" key="2">
    <source>
        <dbReference type="ARBA" id="ARBA00022630"/>
    </source>
</evidence>
<dbReference type="PROSITE" id="PS51085">
    <property type="entry name" value="2FE2S_FER_2"/>
    <property type="match status" value="1"/>
</dbReference>
<protein>
    <submittedName>
        <fullName evidence="7">Phenol hydroxylase P5 protein</fullName>
    </submittedName>
</protein>
<dbReference type="OrthoDB" id="9806195at2"/>
<dbReference type="InterPro" id="IPR012675">
    <property type="entry name" value="Beta-grasp_dom_sf"/>
</dbReference>
<dbReference type="CDD" id="cd00207">
    <property type="entry name" value="fer2"/>
    <property type="match status" value="1"/>
</dbReference>
<keyword evidence="1" id="KW-0813">Transport</keyword>
<keyword evidence="2" id="KW-0285">Flavoprotein</keyword>
<dbReference type="InterPro" id="IPR001041">
    <property type="entry name" value="2Fe-2S_ferredoxin-type"/>
</dbReference>
<dbReference type="SUPFAM" id="SSF63380">
    <property type="entry name" value="Riboflavin synthase domain-like"/>
    <property type="match status" value="1"/>
</dbReference>
<evidence type="ECO:0000256" key="3">
    <source>
        <dbReference type="ARBA" id="ARBA00022827"/>
    </source>
</evidence>
<dbReference type="AlphaFoldDB" id="A0A1I5ZT53"/>
<dbReference type="PRINTS" id="PR00410">
    <property type="entry name" value="PHEHYDRXLASE"/>
</dbReference>
<dbReference type="RefSeq" id="WP_090536272.1">
    <property type="nucleotide sequence ID" value="NZ_FOYD01000001.1"/>
</dbReference>
<dbReference type="SUPFAM" id="SSF52343">
    <property type="entry name" value="Ferredoxin reductase-like, C-terminal NADP-linked domain"/>
    <property type="match status" value="1"/>
</dbReference>
<accession>A0A1I5ZT53</accession>
<dbReference type="PROSITE" id="PS00197">
    <property type="entry name" value="2FE2S_FER_1"/>
    <property type="match status" value="1"/>
</dbReference>
<dbReference type="CDD" id="cd06211">
    <property type="entry name" value="phenol_2-monooxygenase_like"/>
    <property type="match status" value="1"/>
</dbReference>
<dbReference type="Pfam" id="PF00175">
    <property type="entry name" value="NAD_binding_1"/>
    <property type="match status" value="1"/>
</dbReference>
<dbReference type="InterPro" id="IPR006058">
    <property type="entry name" value="2Fe2S_fd_BS"/>
</dbReference>
<reference evidence="7 8" key="1">
    <citation type="submission" date="2016-10" db="EMBL/GenBank/DDBJ databases">
        <authorList>
            <person name="de Groot N.N."/>
        </authorList>
    </citation>
    <scope>NUCLEOTIDE SEQUENCE [LARGE SCALE GENOMIC DNA]</scope>
    <source>
        <strain evidence="7 8">JCM 18415</strain>
    </source>
</reference>
<dbReference type="Gene3D" id="3.40.50.80">
    <property type="entry name" value="Nucleotide-binding domain of ferredoxin-NADP reductase (FNR) module"/>
    <property type="match status" value="1"/>
</dbReference>
<dbReference type="InterPro" id="IPR017938">
    <property type="entry name" value="Riboflavin_synthase-like_b-brl"/>
</dbReference>
<evidence type="ECO:0000313" key="7">
    <source>
        <dbReference type="EMBL" id="SFQ59612.1"/>
    </source>
</evidence>
<keyword evidence="3" id="KW-0274">FAD</keyword>
<dbReference type="InterPro" id="IPR036010">
    <property type="entry name" value="2Fe-2S_ferredoxin-like_sf"/>
</dbReference>
<proteinExistence type="predicted"/>
<dbReference type="STRING" id="1002526.SAMN05216578_101306"/>
<evidence type="ECO:0000259" key="5">
    <source>
        <dbReference type="PROSITE" id="PS51085"/>
    </source>
</evidence>
<organism evidence="7 8">
    <name type="scientific">Halopseudomonas formosensis</name>
    <dbReference type="NCBI Taxonomy" id="1002526"/>
    <lineage>
        <taxon>Bacteria</taxon>
        <taxon>Pseudomonadati</taxon>
        <taxon>Pseudomonadota</taxon>
        <taxon>Gammaproteobacteria</taxon>
        <taxon>Pseudomonadales</taxon>
        <taxon>Pseudomonadaceae</taxon>
        <taxon>Halopseudomonas</taxon>
    </lineage>
</organism>
<dbReference type="PANTHER" id="PTHR43644">
    <property type="entry name" value="NA(+)-TRANSLOCATING NADH-QUINONE REDUCTASE SUBUNIT"/>
    <property type="match status" value="1"/>
</dbReference>
<dbReference type="Gene3D" id="2.40.30.10">
    <property type="entry name" value="Translation factors"/>
    <property type="match status" value="1"/>
</dbReference>
<dbReference type="Pfam" id="PF00111">
    <property type="entry name" value="Fer2"/>
    <property type="match status" value="1"/>
</dbReference>
<feature type="domain" description="2Fe-2S ferredoxin-type" evidence="5">
    <location>
        <begin position="3"/>
        <end position="93"/>
    </location>
</feature>
<dbReference type="GO" id="GO:0051537">
    <property type="term" value="F:2 iron, 2 sulfur cluster binding"/>
    <property type="evidence" value="ECO:0007669"/>
    <property type="project" value="InterPro"/>
</dbReference>
<dbReference type="PROSITE" id="PS51384">
    <property type="entry name" value="FAD_FR"/>
    <property type="match status" value="1"/>
</dbReference>